<evidence type="ECO:0000313" key="2">
    <source>
        <dbReference type="EMBL" id="HET98517.1"/>
    </source>
</evidence>
<keyword evidence="1" id="KW-1133">Transmembrane helix</keyword>
<protein>
    <submittedName>
        <fullName evidence="2">Uncharacterized protein</fullName>
    </submittedName>
</protein>
<evidence type="ECO:0000256" key="1">
    <source>
        <dbReference type="SAM" id="Phobius"/>
    </source>
</evidence>
<feature type="transmembrane region" description="Helical" evidence="1">
    <location>
        <begin position="40"/>
        <end position="58"/>
    </location>
</feature>
<keyword evidence="1" id="KW-0472">Membrane</keyword>
<dbReference type="EMBL" id="DSDS01000168">
    <property type="protein sequence ID" value="HET98517.1"/>
    <property type="molecule type" value="Genomic_DNA"/>
</dbReference>
<dbReference type="Proteomes" id="UP000885986">
    <property type="component" value="Unassembled WGS sequence"/>
</dbReference>
<comment type="caution">
    <text evidence="2">The sequence shown here is derived from an EMBL/GenBank/DDBJ whole genome shotgun (WGS) entry which is preliminary data.</text>
</comment>
<organism evidence="2">
    <name type="scientific">Desulfurivibrio alkaliphilus</name>
    <dbReference type="NCBI Taxonomy" id="427923"/>
    <lineage>
        <taxon>Bacteria</taxon>
        <taxon>Pseudomonadati</taxon>
        <taxon>Thermodesulfobacteriota</taxon>
        <taxon>Desulfobulbia</taxon>
        <taxon>Desulfobulbales</taxon>
        <taxon>Desulfobulbaceae</taxon>
        <taxon>Desulfurivibrio</taxon>
    </lineage>
</organism>
<gene>
    <name evidence="2" type="ORF">ENN98_07510</name>
</gene>
<name>A0A7C2XAV8_9BACT</name>
<keyword evidence="1" id="KW-0812">Transmembrane</keyword>
<dbReference type="AlphaFoldDB" id="A0A7C2XAV8"/>
<accession>A0A7C2XAV8</accession>
<sequence>MTIAGVPIILLLGITLFLLLIFQLMSGLRIIKASFATHKKVGMLVVILAMVHGLLAITSNM</sequence>
<reference evidence="2" key="1">
    <citation type="journal article" date="2020" name="mSystems">
        <title>Genome- and Community-Level Interaction Insights into Carbon Utilization and Element Cycling Functions of Hydrothermarchaeota in Hydrothermal Sediment.</title>
        <authorList>
            <person name="Zhou Z."/>
            <person name="Liu Y."/>
            <person name="Xu W."/>
            <person name="Pan J."/>
            <person name="Luo Z.H."/>
            <person name="Li M."/>
        </authorList>
    </citation>
    <scope>NUCLEOTIDE SEQUENCE [LARGE SCALE GENOMIC DNA]</scope>
    <source>
        <strain evidence="2">SpSt-1224</strain>
    </source>
</reference>
<feature type="transmembrane region" description="Helical" evidence="1">
    <location>
        <begin position="6"/>
        <end position="28"/>
    </location>
</feature>
<proteinExistence type="predicted"/>